<reference evidence="1" key="1">
    <citation type="submission" date="2023-05" db="EMBL/GenBank/DDBJ databases">
        <authorList>
            <consortium name="ELIXIR-Norway"/>
        </authorList>
    </citation>
    <scope>NUCLEOTIDE SEQUENCE</scope>
</reference>
<sequence>MPARKAKRGLTQPTTVERPRPERQLLPDPPRTPQQPGPRVDRRAELEPRPSVSGDAAFHVRSLISRDQTPQQDGRGIRPLLGHFWGQEPTTPKALCSNYNKQELNRPAASRGRSAAWDPDKVTVSASRPRPSSHRSPGLAFVTRRGPWRICPAPTGPPGSHCASRE</sequence>
<name>A0AC59Z605_RANTA</name>
<evidence type="ECO:0000313" key="1">
    <source>
        <dbReference type="EMBL" id="CAN0258808.1"/>
    </source>
</evidence>
<gene>
    <name evidence="1" type="ORF">MRATA1EN22A_LOCUS14485</name>
</gene>
<dbReference type="EMBL" id="OX596108">
    <property type="protein sequence ID" value="CAN0258808.1"/>
    <property type="molecule type" value="Genomic_DNA"/>
</dbReference>
<reference evidence="1" key="2">
    <citation type="submission" date="2025-03" db="EMBL/GenBank/DDBJ databases">
        <authorList>
            <consortium name="ELIXIR-Norway"/>
            <consortium name="Elixir Norway"/>
        </authorList>
    </citation>
    <scope>NUCLEOTIDE SEQUENCE</scope>
</reference>
<organism evidence="1 2">
    <name type="scientific">Rangifer tarandus platyrhynchus</name>
    <name type="common">Svalbard reindeer</name>
    <dbReference type="NCBI Taxonomy" id="3082113"/>
    <lineage>
        <taxon>Eukaryota</taxon>
        <taxon>Metazoa</taxon>
        <taxon>Chordata</taxon>
        <taxon>Craniata</taxon>
        <taxon>Vertebrata</taxon>
        <taxon>Euteleostomi</taxon>
        <taxon>Mammalia</taxon>
        <taxon>Eutheria</taxon>
        <taxon>Laurasiatheria</taxon>
        <taxon>Artiodactyla</taxon>
        <taxon>Ruminantia</taxon>
        <taxon>Pecora</taxon>
        <taxon>Cervidae</taxon>
        <taxon>Odocoileinae</taxon>
        <taxon>Rangifer</taxon>
    </lineage>
</organism>
<protein>
    <submittedName>
        <fullName evidence="1">Uncharacterized protein</fullName>
    </submittedName>
</protein>
<accession>A0AC59Z605</accession>
<dbReference type="Proteomes" id="UP001162501">
    <property type="component" value="Chromosome 24"/>
</dbReference>
<evidence type="ECO:0000313" key="2">
    <source>
        <dbReference type="Proteomes" id="UP001162501"/>
    </source>
</evidence>
<proteinExistence type="predicted"/>